<organism evidence="7 8">
    <name type="scientific">Candidatus Nitrosotalea okcheonensis</name>
    <dbReference type="NCBI Taxonomy" id="1903276"/>
    <lineage>
        <taxon>Archaea</taxon>
        <taxon>Nitrososphaerota</taxon>
        <taxon>Nitrososphaeria</taxon>
        <taxon>Nitrosotaleales</taxon>
        <taxon>Nitrosotaleaceae</taxon>
        <taxon>Nitrosotalea</taxon>
    </lineage>
</organism>
<evidence type="ECO:0000256" key="5">
    <source>
        <dbReference type="ARBA" id="ARBA00022842"/>
    </source>
</evidence>
<keyword evidence="5" id="KW-0460">Magnesium</keyword>
<evidence type="ECO:0000256" key="1">
    <source>
        <dbReference type="ARBA" id="ARBA00001946"/>
    </source>
</evidence>
<dbReference type="GO" id="GO:0008299">
    <property type="term" value="P:isoprenoid biosynthetic process"/>
    <property type="evidence" value="ECO:0007669"/>
    <property type="project" value="InterPro"/>
</dbReference>
<sequence length="327" mass="35487">MNLEKLAETVSKIDSFLSSRLSGEPKDLYQAASYLIDHGGKRLRPYMVIKSCQILGGTMKQSIPAAAAVEMVHNFTLVHDDIMDNDEVRHGVPTVHVRFGMPIGILAGDLLFSRAFETISKPYLHKSGNVGLNLVATLAKACTDVCEGQALDISMAKSSKIPSEDQYIKMIEKKTSSLFVASCAMGAISANKDFADVTRLSTFGRNLGIAFQIIDDLIGVTGNPKITKKPVGNDIREGKKSLPILMAIKKASSQEKKIILNAFGNSSVSKSEVERAISTISSLGIEDTIKQKAMYHSNAAMKSILIYDGSAKNELLSLLDFVVERSL</sequence>
<evidence type="ECO:0000313" key="8">
    <source>
        <dbReference type="Proteomes" id="UP000230607"/>
    </source>
</evidence>
<evidence type="ECO:0000313" key="7">
    <source>
        <dbReference type="EMBL" id="SMH72435.1"/>
    </source>
</evidence>
<keyword evidence="3 6" id="KW-0808">Transferase</keyword>
<reference evidence="8" key="1">
    <citation type="submission" date="2017-03" db="EMBL/GenBank/DDBJ databases">
        <authorList>
            <person name="Herbold C."/>
        </authorList>
    </citation>
    <scope>NUCLEOTIDE SEQUENCE [LARGE SCALE GENOMIC DNA]</scope>
</reference>
<evidence type="ECO:0000256" key="6">
    <source>
        <dbReference type="RuleBase" id="RU004466"/>
    </source>
</evidence>
<keyword evidence="4" id="KW-0479">Metal-binding</keyword>
<dbReference type="Proteomes" id="UP000230607">
    <property type="component" value="Chromosome 1"/>
</dbReference>
<dbReference type="Gene3D" id="1.10.600.10">
    <property type="entry name" value="Farnesyl Diphosphate Synthase"/>
    <property type="match status" value="1"/>
</dbReference>
<dbReference type="CDD" id="cd00685">
    <property type="entry name" value="Trans_IPPS_HT"/>
    <property type="match status" value="1"/>
</dbReference>
<dbReference type="Pfam" id="PF00348">
    <property type="entry name" value="polyprenyl_synt"/>
    <property type="match status" value="1"/>
</dbReference>
<evidence type="ECO:0000256" key="3">
    <source>
        <dbReference type="ARBA" id="ARBA00022679"/>
    </source>
</evidence>
<proteinExistence type="inferred from homology"/>
<name>A0A2H1FI46_9ARCH</name>
<dbReference type="SUPFAM" id="SSF48576">
    <property type="entry name" value="Terpenoid synthases"/>
    <property type="match status" value="1"/>
</dbReference>
<dbReference type="PROSITE" id="PS00444">
    <property type="entry name" value="POLYPRENYL_SYNTHASE_2"/>
    <property type="match status" value="1"/>
</dbReference>
<dbReference type="PANTHER" id="PTHR12001">
    <property type="entry name" value="GERANYLGERANYL PYROPHOSPHATE SYNTHASE"/>
    <property type="match status" value="1"/>
</dbReference>
<accession>A0A2H1FI46</accession>
<dbReference type="SFLD" id="SFLDS00005">
    <property type="entry name" value="Isoprenoid_Synthase_Type_I"/>
    <property type="match status" value="1"/>
</dbReference>
<dbReference type="AlphaFoldDB" id="A0A2H1FI46"/>
<evidence type="ECO:0000256" key="2">
    <source>
        <dbReference type="ARBA" id="ARBA00006706"/>
    </source>
</evidence>
<gene>
    <name evidence="7" type="ORF">NCS_30275</name>
</gene>
<dbReference type="RefSeq" id="WP_157928198.1">
    <property type="nucleotide sequence ID" value="NZ_LT841358.1"/>
</dbReference>
<dbReference type="SFLD" id="SFLDG01017">
    <property type="entry name" value="Polyprenyl_Transferase_Like"/>
    <property type="match status" value="1"/>
</dbReference>
<keyword evidence="8" id="KW-1185">Reference proteome</keyword>
<comment type="cofactor">
    <cofactor evidence="1">
        <name>Mg(2+)</name>
        <dbReference type="ChEBI" id="CHEBI:18420"/>
    </cofactor>
</comment>
<dbReference type="GO" id="GO:0004659">
    <property type="term" value="F:prenyltransferase activity"/>
    <property type="evidence" value="ECO:0007669"/>
    <property type="project" value="InterPro"/>
</dbReference>
<dbReference type="PANTHER" id="PTHR12001:SF85">
    <property type="entry name" value="SHORT CHAIN ISOPRENYL DIPHOSPHATE SYNTHASE"/>
    <property type="match status" value="1"/>
</dbReference>
<comment type="similarity">
    <text evidence="2 6">Belongs to the FPP/GGPP synthase family.</text>
</comment>
<dbReference type="OrthoDB" id="26738at2157"/>
<dbReference type="GO" id="GO:0046872">
    <property type="term" value="F:metal ion binding"/>
    <property type="evidence" value="ECO:0007669"/>
    <property type="project" value="UniProtKB-KW"/>
</dbReference>
<protein>
    <submittedName>
        <fullName evidence="7">Polyprenyl synthetase</fullName>
    </submittedName>
</protein>
<dbReference type="EMBL" id="LT841358">
    <property type="protein sequence ID" value="SMH72435.1"/>
    <property type="molecule type" value="Genomic_DNA"/>
</dbReference>
<evidence type="ECO:0000256" key="4">
    <source>
        <dbReference type="ARBA" id="ARBA00022723"/>
    </source>
</evidence>
<dbReference type="InterPro" id="IPR008949">
    <property type="entry name" value="Isoprenoid_synthase_dom_sf"/>
</dbReference>
<dbReference type="InterPro" id="IPR033749">
    <property type="entry name" value="Polyprenyl_synt_CS"/>
</dbReference>
<dbReference type="InterPro" id="IPR000092">
    <property type="entry name" value="Polyprenyl_synt"/>
</dbReference>